<dbReference type="InterPro" id="IPR020846">
    <property type="entry name" value="MFS_dom"/>
</dbReference>
<evidence type="ECO:0000313" key="9">
    <source>
        <dbReference type="EMBL" id="MBO0516433.1"/>
    </source>
</evidence>
<keyword evidence="3" id="KW-1003">Cell membrane</keyword>
<feature type="transmembrane region" description="Helical" evidence="7">
    <location>
        <begin position="362"/>
        <end position="385"/>
    </location>
</feature>
<dbReference type="CDD" id="cd06173">
    <property type="entry name" value="MFS_MefA_like"/>
    <property type="match status" value="1"/>
</dbReference>
<keyword evidence="6 7" id="KW-0472">Membrane</keyword>
<keyword evidence="5 7" id="KW-1133">Transmembrane helix</keyword>
<reference evidence="9" key="1">
    <citation type="submission" date="2021-03" db="EMBL/GenBank/DDBJ databases">
        <title>Streptomyces poriferae sp. nov., a novel marine sponge-derived Actinobacteria species with anti-MRSA activity.</title>
        <authorList>
            <person name="Sandoval-Powers M."/>
            <person name="Kralova S."/>
            <person name="Nguyen G.-S."/>
            <person name="Fawwal D."/>
            <person name="Degnes K."/>
            <person name="Klinkenberg G."/>
            <person name="Sletta H."/>
            <person name="Wentzel A."/>
            <person name="Liles M.R."/>
        </authorList>
    </citation>
    <scope>NUCLEOTIDE SEQUENCE</scope>
    <source>
        <strain evidence="9">DSM 41794</strain>
    </source>
</reference>
<proteinExistence type="predicted"/>
<feature type="transmembrane region" description="Helical" evidence="7">
    <location>
        <begin position="243"/>
        <end position="265"/>
    </location>
</feature>
<feature type="transmembrane region" description="Helical" evidence="7">
    <location>
        <begin position="122"/>
        <end position="141"/>
    </location>
</feature>
<comment type="caution">
    <text evidence="9">The sequence shown here is derived from an EMBL/GenBank/DDBJ whole genome shotgun (WGS) entry which is preliminary data.</text>
</comment>
<evidence type="ECO:0000313" key="10">
    <source>
        <dbReference type="Proteomes" id="UP000664167"/>
    </source>
</evidence>
<name>A0A939FD43_9ACTN</name>
<dbReference type="InterPro" id="IPR010290">
    <property type="entry name" value="TM_effector"/>
</dbReference>
<feature type="transmembrane region" description="Helical" evidence="7">
    <location>
        <begin position="306"/>
        <end position="323"/>
    </location>
</feature>
<dbReference type="Proteomes" id="UP000664167">
    <property type="component" value="Unassembled WGS sequence"/>
</dbReference>
<dbReference type="GO" id="GO:0022857">
    <property type="term" value="F:transmembrane transporter activity"/>
    <property type="evidence" value="ECO:0007669"/>
    <property type="project" value="InterPro"/>
</dbReference>
<evidence type="ECO:0000256" key="5">
    <source>
        <dbReference type="ARBA" id="ARBA00022989"/>
    </source>
</evidence>
<evidence type="ECO:0000256" key="4">
    <source>
        <dbReference type="ARBA" id="ARBA00022692"/>
    </source>
</evidence>
<keyword evidence="10" id="KW-1185">Reference proteome</keyword>
<feature type="transmembrane region" description="Helical" evidence="7">
    <location>
        <begin position="329"/>
        <end position="350"/>
    </location>
</feature>
<dbReference type="SUPFAM" id="SSF103473">
    <property type="entry name" value="MFS general substrate transporter"/>
    <property type="match status" value="1"/>
</dbReference>
<feature type="transmembrane region" description="Helical" evidence="7">
    <location>
        <begin position="94"/>
        <end position="115"/>
    </location>
</feature>
<dbReference type="PANTHER" id="PTHR23513:SF6">
    <property type="entry name" value="MAJOR FACILITATOR SUPERFAMILY ASSOCIATED DOMAIN-CONTAINING PROTEIN"/>
    <property type="match status" value="1"/>
</dbReference>
<dbReference type="InterPro" id="IPR036259">
    <property type="entry name" value="MFS_trans_sf"/>
</dbReference>
<protein>
    <submittedName>
        <fullName evidence="9">MFS transporter</fullName>
    </submittedName>
</protein>
<evidence type="ECO:0000256" key="7">
    <source>
        <dbReference type="SAM" id="Phobius"/>
    </source>
</evidence>
<feature type="transmembrane region" description="Helical" evidence="7">
    <location>
        <begin position="271"/>
        <end position="294"/>
    </location>
</feature>
<evidence type="ECO:0000256" key="3">
    <source>
        <dbReference type="ARBA" id="ARBA00022475"/>
    </source>
</evidence>
<evidence type="ECO:0000256" key="2">
    <source>
        <dbReference type="ARBA" id="ARBA00022448"/>
    </source>
</evidence>
<dbReference type="PROSITE" id="PS50850">
    <property type="entry name" value="MFS"/>
    <property type="match status" value="1"/>
</dbReference>
<keyword evidence="2" id="KW-0813">Transport</keyword>
<dbReference type="PANTHER" id="PTHR23513">
    <property type="entry name" value="INTEGRAL MEMBRANE EFFLUX PROTEIN-RELATED"/>
    <property type="match status" value="1"/>
</dbReference>
<keyword evidence="4 7" id="KW-0812">Transmembrane</keyword>
<evidence type="ECO:0000259" key="8">
    <source>
        <dbReference type="PROSITE" id="PS50850"/>
    </source>
</evidence>
<dbReference type="AlphaFoldDB" id="A0A939FD43"/>
<dbReference type="RefSeq" id="WP_206968175.1">
    <property type="nucleotide sequence ID" value="NZ_BAAAJJ010000002.1"/>
</dbReference>
<sequence>MTTSDAPVRTTPHNRDRRRSLLLRNRDFRSLWTGTATGKYGASVTSVALPLVAVTMLHASTLQVGLLTGATWLPWLLIGLPAGAWVDRLARRSVMLVADAACLALYASIPLAAWLGLLSIGYLLVTAVLIGTATVFFQTAYTALLPLLLAPEDQAEGNSKLHGSESAAQLAGYGSGGFLVQAMGAANGLFINAATFAVSFTCVLRIRHREPAKPSVVRPRGALLGEIREGLRLTFGDSYLRTLAVNGSAANLALIAYQSILVVFLVREVHLTPGTIGALMTTSGIGGIAGAFAARRLAARIGTARALLVFEMIPSLALLIPLTEKGAALILFVIGYTAVSFGVVAGNVISSTFRQQYCPADVLGRTSASASFLNYGTIPLGAFLGGLLGETLGTRPALWIAIAALPAASSLLFFSPIRRHRDLPTRPATAAARTPEPAV</sequence>
<accession>A0A939FD43</accession>
<evidence type="ECO:0000256" key="6">
    <source>
        <dbReference type="ARBA" id="ARBA00023136"/>
    </source>
</evidence>
<organism evidence="9 10">
    <name type="scientific">Streptomyces beijiangensis</name>
    <dbReference type="NCBI Taxonomy" id="163361"/>
    <lineage>
        <taxon>Bacteria</taxon>
        <taxon>Bacillati</taxon>
        <taxon>Actinomycetota</taxon>
        <taxon>Actinomycetes</taxon>
        <taxon>Kitasatosporales</taxon>
        <taxon>Streptomycetaceae</taxon>
        <taxon>Streptomyces</taxon>
    </lineage>
</organism>
<evidence type="ECO:0000256" key="1">
    <source>
        <dbReference type="ARBA" id="ARBA00004651"/>
    </source>
</evidence>
<comment type="subcellular location">
    <subcellularLocation>
        <location evidence="1">Cell membrane</location>
        <topology evidence="1">Multi-pass membrane protein</topology>
    </subcellularLocation>
</comment>
<dbReference type="GO" id="GO:0005886">
    <property type="term" value="C:plasma membrane"/>
    <property type="evidence" value="ECO:0007669"/>
    <property type="project" value="UniProtKB-SubCell"/>
</dbReference>
<feature type="domain" description="Major facilitator superfamily (MFS) profile" evidence="8">
    <location>
        <begin position="239"/>
        <end position="439"/>
    </location>
</feature>
<feature type="transmembrane region" description="Helical" evidence="7">
    <location>
        <begin position="64"/>
        <end position="82"/>
    </location>
</feature>
<feature type="transmembrane region" description="Helical" evidence="7">
    <location>
        <begin position="397"/>
        <end position="417"/>
    </location>
</feature>
<dbReference type="Pfam" id="PF05977">
    <property type="entry name" value="MFS_3"/>
    <property type="match status" value="1"/>
</dbReference>
<dbReference type="Gene3D" id="1.20.1250.20">
    <property type="entry name" value="MFS general substrate transporter like domains"/>
    <property type="match status" value="1"/>
</dbReference>
<feature type="transmembrane region" description="Helical" evidence="7">
    <location>
        <begin position="178"/>
        <end position="204"/>
    </location>
</feature>
<gene>
    <name evidence="9" type="ORF">J0695_32380</name>
</gene>
<dbReference type="EMBL" id="JAFLRJ010000395">
    <property type="protein sequence ID" value="MBO0516433.1"/>
    <property type="molecule type" value="Genomic_DNA"/>
</dbReference>